<dbReference type="RefSeq" id="WP_346248760.1">
    <property type="nucleotide sequence ID" value="NZ_JBDIZK010000016.1"/>
</dbReference>
<reference evidence="2 3" key="1">
    <citation type="submission" date="2024-05" db="EMBL/GenBank/DDBJ databases">
        <title>Sphingomonas sp. HF-S3 16S ribosomal RNA gene Genome sequencing and assembly.</title>
        <authorList>
            <person name="Lee H."/>
        </authorList>
    </citation>
    <scope>NUCLEOTIDE SEQUENCE [LARGE SCALE GENOMIC DNA]</scope>
    <source>
        <strain evidence="2 3">HF-S3</strain>
    </source>
</reference>
<comment type="caution">
    <text evidence="2">The sequence shown here is derived from an EMBL/GenBank/DDBJ whole genome shotgun (WGS) entry which is preliminary data.</text>
</comment>
<organism evidence="2 3">
    <name type="scientific">Sphingomonas rustica</name>
    <dbReference type="NCBI Taxonomy" id="3103142"/>
    <lineage>
        <taxon>Bacteria</taxon>
        <taxon>Pseudomonadati</taxon>
        <taxon>Pseudomonadota</taxon>
        <taxon>Alphaproteobacteria</taxon>
        <taxon>Sphingomonadales</taxon>
        <taxon>Sphingomonadaceae</taxon>
        <taxon>Sphingomonas</taxon>
    </lineage>
</organism>
<dbReference type="PANTHER" id="PTHR10928">
    <property type="entry name" value="SUPPRESSOR OF FUSED"/>
    <property type="match status" value="1"/>
</dbReference>
<feature type="domain" description="Suppressor of fused-like" evidence="1">
    <location>
        <begin position="43"/>
        <end position="206"/>
    </location>
</feature>
<dbReference type="PANTHER" id="PTHR10928:SF2">
    <property type="entry name" value="SUPPRESSOR OF FUSED HOMOLOG"/>
    <property type="match status" value="1"/>
</dbReference>
<dbReference type="InterPro" id="IPR020941">
    <property type="entry name" value="SUFU-like_domain"/>
</dbReference>
<evidence type="ECO:0000259" key="1">
    <source>
        <dbReference type="Pfam" id="PF05076"/>
    </source>
</evidence>
<dbReference type="EMBL" id="JBDIZK010000016">
    <property type="protein sequence ID" value="MEN3749714.1"/>
    <property type="molecule type" value="Genomic_DNA"/>
</dbReference>
<dbReference type="Proteomes" id="UP001427805">
    <property type="component" value="Unassembled WGS sequence"/>
</dbReference>
<keyword evidence="3" id="KW-1185">Reference proteome</keyword>
<dbReference type="InterPro" id="IPR037181">
    <property type="entry name" value="SUFU_N"/>
</dbReference>
<proteinExistence type="predicted"/>
<protein>
    <submittedName>
        <fullName evidence="2">Suppressor of fused domain protein</fullName>
    </submittedName>
</protein>
<gene>
    <name evidence="2" type="ORF">TPR58_21250</name>
</gene>
<evidence type="ECO:0000313" key="3">
    <source>
        <dbReference type="Proteomes" id="UP001427805"/>
    </source>
</evidence>
<dbReference type="InterPro" id="IPR017429">
    <property type="entry name" value="Suppressor_of_fused_bac"/>
</dbReference>
<name>A0ABV0BDS1_9SPHN</name>
<accession>A0ABV0BDS1</accession>
<evidence type="ECO:0000313" key="2">
    <source>
        <dbReference type="EMBL" id="MEN3749714.1"/>
    </source>
</evidence>
<dbReference type="SUPFAM" id="SSF103359">
    <property type="entry name" value="Suppressor of Fused, N-terminal domain"/>
    <property type="match status" value="1"/>
</dbReference>
<dbReference type="Pfam" id="PF05076">
    <property type="entry name" value="SUFU"/>
    <property type="match status" value="1"/>
</dbReference>
<dbReference type="InterPro" id="IPR007768">
    <property type="entry name" value="Suppressor_of_fused"/>
</dbReference>
<sequence length="359" mass="39351">MSDQSDTDDAAPGWDAIDAAFDRLYPGRAPLHFGSVVPAFLGGNDPLNGISAWKRLDPVPHWHFVTYGFSELYEKESEDPEESGFGFELTMRVACTPDAETPPPWVMNMLQNLARYVFKSGNRFADGHWLNTNGPIALETGTQLCSIAFIADPELPTIDTPNGRVAFLQVVGLTLDEEAAIKRWNARKLLETLAPLMPLWITDLDRTSLLSDPDTARQVEEGSRREGSSTGMIFLEKLDWTVRKPLLRKPVTEVTLGANHVANLTDMLGLRLPFGNDVTLMGTQPGRMVRIVPGHANQVTERDETHLTITLTGATVDALAGALNPVAGRYPVPGFDALALQIEPTLIRNQQGEVVKTVG</sequence>
<dbReference type="PIRSF" id="PIRSF038192">
    <property type="entry name" value="Txn_reg_BtrU_prd"/>
    <property type="match status" value="1"/>
</dbReference>